<dbReference type="CDD" id="cd02120">
    <property type="entry name" value="PA_subtilisin_like"/>
    <property type="match status" value="1"/>
</dbReference>
<evidence type="ECO:0000259" key="11">
    <source>
        <dbReference type="Pfam" id="PF05922"/>
    </source>
</evidence>
<protein>
    <recommendedName>
        <fullName evidence="14">Subtilisin-like protease SBT1.7</fullName>
    </recommendedName>
</protein>
<feature type="chain" id="PRO_5027809989" description="Subtilisin-like protease SBT1.7" evidence="8">
    <location>
        <begin position="27"/>
        <end position="713"/>
    </location>
</feature>
<dbReference type="InterPro" id="IPR041469">
    <property type="entry name" value="Subtilisin-like_FN3"/>
</dbReference>
<feature type="region of interest" description="Disordered" evidence="7">
    <location>
        <begin position="162"/>
        <end position="193"/>
    </location>
</feature>
<dbReference type="Gene3D" id="2.60.40.2310">
    <property type="match status" value="1"/>
</dbReference>
<evidence type="ECO:0000256" key="2">
    <source>
        <dbReference type="ARBA" id="ARBA00022670"/>
    </source>
</evidence>
<dbReference type="PROSITE" id="PS51892">
    <property type="entry name" value="SUBTILASE"/>
    <property type="match status" value="1"/>
</dbReference>
<dbReference type="EMBL" id="LR862139">
    <property type="protein sequence ID" value="CAD1818804.1"/>
    <property type="molecule type" value="Genomic_DNA"/>
</dbReference>
<feature type="signal peptide" evidence="8">
    <location>
        <begin position="1"/>
        <end position="26"/>
    </location>
</feature>
<accession>A0A6V7NKB1</accession>
<organism evidence="13">
    <name type="scientific">Ananas comosus var. bracteatus</name>
    <name type="common">red pineapple</name>
    <dbReference type="NCBI Taxonomy" id="296719"/>
    <lineage>
        <taxon>Eukaryota</taxon>
        <taxon>Viridiplantae</taxon>
        <taxon>Streptophyta</taxon>
        <taxon>Embryophyta</taxon>
        <taxon>Tracheophyta</taxon>
        <taxon>Spermatophyta</taxon>
        <taxon>Magnoliopsida</taxon>
        <taxon>Liliopsida</taxon>
        <taxon>Poales</taxon>
        <taxon>Bromeliaceae</taxon>
        <taxon>Bromelioideae</taxon>
        <taxon>Ananas</taxon>
    </lineage>
</organism>
<evidence type="ECO:0000256" key="8">
    <source>
        <dbReference type="SAM" id="SignalP"/>
    </source>
</evidence>
<dbReference type="Pfam" id="PF02225">
    <property type="entry name" value="PA"/>
    <property type="match status" value="1"/>
</dbReference>
<feature type="domain" description="Subtilisin-like protease fibronectin type-III" evidence="12">
    <location>
        <begin position="610"/>
        <end position="706"/>
    </location>
</feature>
<feature type="compositionally biased region" description="Low complexity" evidence="7">
    <location>
        <begin position="176"/>
        <end position="193"/>
    </location>
</feature>
<name>A0A6V7NKB1_ANACO</name>
<dbReference type="Pfam" id="PF05922">
    <property type="entry name" value="Inhibitor_I9"/>
    <property type="match status" value="1"/>
</dbReference>
<dbReference type="GO" id="GO:0004252">
    <property type="term" value="F:serine-type endopeptidase activity"/>
    <property type="evidence" value="ECO:0007669"/>
    <property type="project" value="InterPro"/>
</dbReference>
<evidence type="ECO:0000259" key="9">
    <source>
        <dbReference type="Pfam" id="PF00082"/>
    </source>
</evidence>
<dbReference type="Pfam" id="PF00082">
    <property type="entry name" value="Peptidase_S8"/>
    <property type="match status" value="1"/>
</dbReference>
<dbReference type="InterPro" id="IPR010259">
    <property type="entry name" value="S8pro/Inhibitor_I9"/>
</dbReference>
<evidence type="ECO:0000259" key="12">
    <source>
        <dbReference type="Pfam" id="PF17766"/>
    </source>
</evidence>
<dbReference type="InterPro" id="IPR003137">
    <property type="entry name" value="PA_domain"/>
</dbReference>
<evidence type="ECO:0000313" key="13">
    <source>
        <dbReference type="EMBL" id="CAD1818804.1"/>
    </source>
</evidence>
<keyword evidence="2" id="KW-0645">Protease</keyword>
<dbReference type="AlphaFoldDB" id="A0A6V7NKB1"/>
<keyword evidence="5" id="KW-0720">Serine protease</keyword>
<dbReference type="Gene3D" id="3.40.50.200">
    <property type="entry name" value="Peptidase S8/S53 domain"/>
    <property type="match status" value="2"/>
</dbReference>
<sequence length="713" mass="76034">MYQNASSFFSLSFIVILLSIFSPVLCIRNIGSNDSEPLQTYIVRVQPPIEIADASSNELESWYKSFLSESVSDTGEPRLLHSYSEVFSGFAAKLTQFELNSMQKREGFVRAFPERKLYLQTTHTPEFLASELRVMDFGTPRRSAVALSSAYSTPASLPATLPSPTPACRCPQPGGRARAPSRPAATTSSSARAHSCRAMSRRHGCWMAPRAHLAVYKVCSASGCTDSDVLAGLDAAVKDGVDVISISLGGGSVPFDEDAIAIGAFAAFEKGIVVSCAAGNAGPFNTSLSNEAPWYITVGATSVDRSFRSYVQLNNGKVYEGESLNQLTKIPSNPVELAYNSNCSDCTFFKNFDIQGKIVVCKPIFPPEKIATAVLKAGGIGVIIINVEEEGYTIIASDFHLLASQLSPADGDAVIAYASDARNNPKVLITFNGTVLGTSPAPVVAFFSSRGPNYQSPSILKPDVSAPGLNILAAWPTQVDRGNDGANTFNIISGTSMATPHISGIAALIKSVHPDWSAAAVKSAIITTADENGRDGKPILDELHQKASFFAVGAGHVNPSKAADPGLIYDIGANDYVGFICSVYGDAGARVIVRSHNVSCSKVTQKSATELNLPSIVASPAWLETVTITRTVTNVGEPQSTYTAHVDIPEAVKIEVAPPTLSFAVVGERKTFQVRVRWSLFPAKGVVEGNLRWVSNEHVVRSPIVVGNFKARN</sequence>
<evidence type="ECO:0008006" key="14">
    <source>
        <dbReference type="Google" id="ProtNLM"/>
    </source>
</evidence>
<comment type="caution">
    <text evidence="6">Lacks conserved residue(s) required for the propagation of feature annotation.</text>
</comment>
<dbReference type="InterPro" id="IPR037045">
    <property type="entry name" value="S8pro/Inhibitor_I9_sf"/>
</dbReference>
<feature type="domain" description="Peptidase S8/S53" evidence="9">
    <location>
        <begin position="207"/>
        <end position="537"/>
    </location>
</feature>
<reference evidence="13" key="1">
    <citation type="submission" date="2020-07" db="EMBL/GenBank/DDBJ databases">
        <authorList>
            <person name="Lin J."/>
        </authorList>
    </citation>
    <scope>NUCLEOTIDE SEQUENCE</scope>
</reference>
<feature type="domain" description="PA" evidence="10">
    <location>
        <begin position="339"/>
        <end position="410"/>
    </location>
</feature>
<dbReference type="InterPro" id="IPR045051">
    <property type="entry name" value="SBT"/>
</dbReference>
<feature type="domain" description="Inhibitor I9" evidence="11">
    <location>
        <begin position="40"/>
        <end position="120"/>
    </location>
</feature>
<dbReference type="Pfam" id="PF17766">
    <property type="entry name" value="fn3_6"/>
    <property type="match status" value="1"/>
</dbReference>
<dbReference type="SUPFAM" id="SSF52743">
    <property type="entry name" value="Subtilisin-like"/>
    <property type="match status" value="1"/>
</dbReference>
<comment type="similarity">
    <text evidence="1 6">Belongs to the peptidase S8 family.</text>
</comment>
<evidence type="ECO:0000256" key="5">
    <source>
        <dbReference type="ARBA" id="ARBA00022825"/>
    </source>
</evidence>
<dbReference type="InterPro" id="IPR023828">
    <property type="entry name" value="Peptidase_S8_Ser-AS"/>
</dbReference>
<dbReference type="Gene3D" id="3.30.70.80">
    <property type="entry name" value="Peptidase S8 propeptide/proteinase inhibitor I9"/>
    <property type="match status" value="1"/>
</dbReference>
<evidence type="ECO:0000256" key="1">
    <source>
        <dbReference type="ARBA" id="ARBA00011073"/>
    </source>
</evidence>
<dbReference type="GO" id="GO:0006508">
    <property type="term" value="P:proteolysis"/>
    <property type="evidence" value="ECO:0007669"/>
    <property type="project" value="UniProtKB-KW"/>
</dbReference>
<proteinExistence type="inferred from homology"/>
<keyword evidence="4" id="KW-0378">Hydrolase</keyword>
<keyword evidence="3 8" id="KW-0732">Signal</keyword>
<evidence type="ECO:0000256" key="3">
    <source>
        <dbReference type="ARBA" id="ARBA00022729"/>
    </source>
</evidence>
<gene>
    <name evidence="13" type="ORF">CB5_LOCUS2015</name>
</gene>
<dbReference type="InterPro" id="IPR000209">
    <property type="entry name" value="Peptidase_S8/S53_dom"/>
</dbReference>
<dbReference type="PROSITE" id="PS00138">
    <property type="entry name" value="SUBTILASE_SER"/>
    <property type="match status" value="1"/>
</dbReference>
<dbReference type="PANTHER" id="PTHR10795">
    <property type="entry name" value="PROPROTEIN CONVERTASE SUBTILISIN/KEXIN"/>
    <property type="match status" value="1"/>
</dbReference>
<evidence type="ECO:0000256" key="4">
    <source>
        <dbReference type="ARBA" id="ARBA00022801"/>
    </source>
</evidence>
<evidence type="ECO:0000256" key="7">
    <source>
        <dbReference type="SAM" id="MobiDB-lite"/>
    </source>
</evidence>
<dbReference type="InterPro" id="IPR036852">
    <property type="entry name" value="Peptidase_S8/S53_dom_sf"/>
</dbReference>
<evidence type="ECO:0000256" key="6">
    <source>
        <dbReference type="PROSITE-ProRule" id="PRU01240"/>
    </source>
</evidence>
<evidence type="ECO:0000259" key="10">
    <source>
        <dbReference type="Pfam" id="PF02225"/>
    </source>
</evidence>